<protein>
    <submittedName>
        <fullName evidence="4">Uncharacterized protein</fullName>
    </submittedName>
</protein>
<evidence type="ECO:0000256" key="1">
    <source>
        <dbReference type="SAM" id="MobiDB-lite"/>
    </source>
</evidence>
<dbReference type="PANTHER" id="PTHR32133">
    <property type="entry name" value="OS07G0120400 PROTEIN"/>
    <property type="match status" value="1"/>
</dbReference>
<feature type="domain" description="F-box protein AT5G49610-like beta-propeller" evidence="3">
    <location>
        <begin position="111"/>
        <end position="369"/>
    </location>
</feature>
<proteinExistence type="predicted"/>
<dbReference type="SUPFAM" id="SSF81383">
    <property type="entry name" value="F-box domain"/>
    <property type="match status" value="1"/>
</dbReference>
<dbReference type="InterPro" id="IPR001810">
    <property type="entry name" value="F-box_dom"/>
</dbReference>
<feature type="compositionally biased region" description="Polar residues" evidence="1">
    <location>
        <begin position="542"/>
        <end position="551"/>
    </location>
</feature>
<accession>A0A5J9T6X5</accession>
<feature type="domain" description="F-box" evidence="2">
    <location>
        <begin position="17"/>
        <end position="54"/>
    </location>
</feature>
<evidence type="ECO:0000259" key="3">
    <source>
        <dbReference type="Pfam" id="PF23635"/>
    </source>
</evidence>
<dbReference type="Gramene" id="TVU06728">
    <property type="protein sequence ID" value="TVU06728"/>
    <property type="gene ID" value="EJB05_49956"/>
</dbReference>
<dbReference type="OrthoDB" id="673639at2759"/>
<dbReference type="Pfam" id="PF00646">
    <property type="entry name" value="F-box"/>
    <property type="match status" value="1"/>
</dbReference>
<keyword evidence="5" id="KW-1185">Reference proteome</keyword>
<feature type="compositionally biased region" description="Basic residues" evidence="1">
    <location>
        <begin position="495"/>
        <end position="511"/>
    </location>
</feature>
<dbReference type="EMBL" id="RWGY01000051">
    <property type="protein sequence ID" value="TVU06728.1"/>
    <property type="molecule type" value="Genomic_DNA"/>
</dbReference>
<dbReference type="InterPro" id="IPR056594">
    <property type="entry name" value="AT5G49610-like_b-prop"/>
</dbReference>
<feature type="non-terminal residue" evidence="4">
    <location>
        <position position="1"/>
    </location>
</feature>
<dbReference type="InterPro" id="IPR036047">
    <property type="entry name" value="F-box-like_dom_sf"/>
</dbReference>
<evidence type="ECO:0000313" key="5">
    <source>
        <dbReference type="Proteomes" id="UP000324897"/>
    </source>
</evidence>
<comment type="caution">
    <text evidence="4">The sequence shown here is derived from an EMBL/GenBank/DDBJ whole genome shotgun (WGS) entry which is preliminary data.</text>
</comment>
<name>A0A5J9T6X5_9POAL</name>
<dbReference type="Proteomes" id="UP000324897">
    <property type="component" value="Unassembled WGS sequence"/>
</dbReference>
<evidence type="ECO:0000313" key="4">
    <source>
        <dbReference type="EMBL" id="TVU06728.1"/>
    </source>
</evidence>
<organism evidence="4 5">
    <name type="scientific">Eragrostis curvula</name>
    <name type="common">weeping love grass</name>
    <dbReference type="NCBI Taxonomy" id="38414"/>
    <lineage>
        <taxon>Eukaryota</taxon>
        <taxon>Viridiplantae</taxon>
        <taxon>Streptophyta</taxon>
        <taxon>Embryophyta</taxon>
        <taxon>Tracheophyta</taxon>
        <taxon>Spermatophyta</taxon>
        <taxon>Magnoliopsida</taxon>
        <taxon>Liliopsida</taxon>
        <taxon>Poales</taxon>
        <taxon>Poaceae</taxon>
        <taxon>PACMAD clade</taxon>
        <taxon>Chloridoideae</taxon>
        <taxon>Eragrostideae</taxon>
        <taxon>Eragrostidinae</taxon>
        <taxon>Eragrostis</taxon>
    </lineage>
</organism>
<reference evidence="4 5" key="1">
    <citation type="journal article" date="2019" name="Sci. Rep.">
        <title>A high-quality genome of Eragrostis curvula grass provides insights into Poaceae evolution and supports new strategies to enhance forage quality.</title>
        <authorList>
            <person name="Carballo J."/>
            <person name="Santos B.A.C.M."/>
            <person name="Zappacosta D."/>
            <person name="Garbus I."/>
            <person name="Selva J.P."/>
            <person name="Gallo C.A."/>
            <person name="Diaz A."/>
            <person name="Albertini E."/>
            <person name="Caccamo M."/>
            <person name="Echenique V."/>
        </authorList>
    </citation>
    <scope>NUCLEOTIDE SEQUENCE [LARGE SCALE GENOMIC DNA]</scope>
    <source>
        <strain evidence="5">cv. Victoria</strain>
        <tissue evidence="4">Leaf</tissue>
    </source>
</reference>
<dbReference type="PANTHER" id="PTHR32133:SF340">
    <property type="entry name" value="F-BOX DOMAIN-CONTAINING PROTEIN"/>
    <property type="match status" value="1"/>
</dbReference>
<feature type="region of interest" description="Disordered" evidence="1">
    <location>
        <begin position="401"/>
        <end position="424"/>
    </location>
</feature>
<dbReference type="AlphaFoldDB" id="A0A5J9T6X5"/>
<feature type="region of interest" description="Disordered" evidence="1">
    <location>
        <begin position="493"/>
        <end position="551"/>
    </location>
</feature>
<dbReference type="Pfam" id="PF23635">
    <property type="entry name" value="Beta-prop_AT5G49610-like"/>
    <property type="match status" value="1"/>
</dbReference>
<sequence length="620" mass="69533">SSRRHHGPPPHSALDSDDVLREILVRLPTEPSSLPLASLVCKRWLRLVSDPVFVRRYRARHVDPLLLGVFIDNGGYPIFRSIHDPPDRIPAEHFIMPRDEWGDGVYWDLIGVRHGRVVVFSRKRSVVMVWDPATCDLKTVAAPPEFDDNEKIVFNGALVCAATDEGHVHGDCHSSPFNLVLIGIHDGYRPVYASFYSSETGIWGDLITTECPPIYSMDKPSILIGNSLYWLFRGDEEGILQFDLGTRRLSIVEMPPDLMYYSNRSLQIMPAEDGGIRLAILSCQIMDIWECKTSSDGVVEWVMEKKIELGVALGLGRMGGMDNLIKAFDEDYEFIFVRTEKGVFMIHLESMQFKNLGSQDDFYGIIHPYSAFATAVGDLARGERWNVGMIERSMNESVSKADSTGAGAAVDNTADGSVQTDPEQGMVDDENLENIRNHDQRVGAGFKCEYCKRTRKVGSANRLTKHRAWRNHIVVACPGVPPKIRKFTRFSLNKAKQRKKESKHRRAKKRTANLQHQHMGSTFEHGGGSSSGYEDLAHTGEPTETQTDTLSSEETASELGKAWAKWFRSNGIPGIKADCPHFRRAMELTQQLGAGERVPTGAQIDGTYLDDIEEELNEHM</sequence>
<evidence type="ECO:0000259" key="2">
    <source>
        <dbReference type="Pfam" id="PF00646"/>
    </source>
</evidence>
<gene>
    <name evidence="4" type="ORF">EJB05_49956</name>
</gene>